<dbReference type="InterPro" id="IPR021896">
    <property type="entry name" value="THAP9-like_HTH"/>
</dbReference>
<dbReference type="OrthoDB" id="6623209at2759"/>
<name>A0A6G0VR39_APHCR</name>
<comment type="caution">
    <text evidence="4">The sequence shown here is derived from an EMBL/GenBank/DDBJ whole genome shotgun (WGS) entry which is preliminary data.</text>
</comment>
<feature type="domain" description="Transposable element P transposase-like RNase H" evidence="2">
    <location>
        <begin position="51"/>
        <end position="146"/>
    </location>
</feature>
<sequence length="219" mass="24881">SIGSESLRTLIEKNMKGQKMPYSSELRKFANTLQFYSTKAYQYIRKIINGDPGFTEEAFKCIENKAKYETVICNIVLYEMSIREQTNWDGTKMHGFVDMGTNIETEDDNAVHAKNAFVFMAVGLNGHWKMPIGYFLVAGLNGSERKWTRNKLGHIKALHFKQKEEGLHAATKLSDKHIYFHNEKMNVKLAAQVLSNSVGSALQFCKSSGDPNFKNVDHC</sequence>
<feature type="non-terminal residue" evidence="4">
    <location>
        <position position="1"/>
    </location>
</feature>
<reference evidence="4 5" key="1">
    <citation type="submission" date="2019-08" db="EMBL/GenBank/DDBJ databases">
        <title>Whole genome of Aphis craccivora.</title>
        <authorList>
            <person name="Voronova N.V."/>
            <person name="Shulinski R.S."/>
            <person name="Bandarenka Y.V."/>
            <person name="Zhorov D.G."/>
            <person name="Warner D."/>
        </authorList>
    </citation>
    <scope>NUCLEOTIDE SEQUENCE [LARGE SCALE GENOMIC DNA]</scope>
    <source>
        <strain evidence="4">180601</strain>
        <tissue evidence="4">Whole Body</tissue>
    </source>
</reference>
<gene>
    <name evidence="4" type="ORF">FWK35_00028119</name>
</gene>
<keyword evidence="5" id="KW-1185">Reference proteome</keyword>
<protein>
    <submittedName>
        <fullName evidence="4">THAP-type domain-containing protein</fullName>
    </submittedName>
</protein>
<evidence type="ECO:0000313" key="5">
    <source>
        <dbReference type="Proteomes" id="UP000478052"/>
    </source>
</evidence>
<feature type="domain" description="THAP9-like helix-turn-helix" evidence="1">
    <location>
        <begin position="5"/>
        <end position="49"/>
    </location>
</feature>
<dbReference type="Pfam" id="PF12017">
    <property type="entry name" value="Tnp_P_element"/>
    <property type="match status" value="1"/>
</dbReference>
<evidence type="ECO:0000259" key="2">
    <source>
        <dbReference type="Pfam" id="PF21787"/>
    </source>
</evidence>
<accession>A0A6G0VR39</accession>
<dbReference type="EMBL" id="VUJU01012998">
    <property type="protein sequence ID" value="KAF0706185.1"/>
    <property type="molecule type" value="Genomic_DNA"/>
</dbReference>
<feature type="domain" description="Transposable element P transposase-like GTP-binding insertion" evidence="3">
    <location>
        <begin position="153"/>
        <end position="217"/>
    </location>
</feature>
<proteinExistence type="predicted"/>
<dbReference type="AlphaFoldDB" id="A0A6G0VR39"/>
<dbReference type="Pfam" id="PF21787">
    <property type="entry name" value="TNP-like_RNaseH_N"/>
    <property type="match status" value="1"/>
</dbReference>
<dbReference type="InterPro" id="IPR048365">
    <property type="entry name" value="TNP-like_RNaseH_N"/>
</dbReference>
<evidence type="ECO:0000313" key="4">
    <source>
        <dbReference type="EMBL" id="KAF0706185.1"/>
    </source>
</evidence>
<dbReference type="Pfam" id="PF21788">
    <property type="entry name" value="TNP-like_GBD"/>
    <property type="match status" value="1"/>
</dbReference>
<dbReference type="InterPro" id="IPR048366">
    <property type="entry name" value="TNP-like_GBD"/>
</dbReference>
<evidence type="ECO:0000259" key="3">
    <source>
        <dbReference type="Pfam" id="PF21788"/>
    </source>
</evidence>
<evidence type="ECO:0000259" key="1">
    <source>
        <dbReference type="Pfam" id="PF12017"/>
    </source>
</evidence>
<organism evidence="4 5">
    <name type="scientific">Aphis craccivora</name>
    <name type="common">Cowpea aphid</name>
    <dbReference type="NCBI Taxonomy" id="307492"/>
    <lineage>
        <taxon>Eukaryota</taxon>
        <taxon>Metazoa</taxon>
        <taxon>Ecdysozoa</taxon>
        <taxon>Arthropoda</taxon>
        <taxon>Hexapoda</taxon>
        <taxon>Insecta</taxon>
        <taxon>Pterygota</taxon>
        <taxon>Neoptera</taxon>
        <taxon>Paraneoptera</taxon>
        <taxon>Hemiptera</taxon>
        <taxon>Sternorrhyncha</taxon>
        <taxon>Aphidomorpha</taxon>
        <taxon>Aphidoidea</taxon>
        <taxon>Aphididae</taxon>
        <taxon>Aphidini</taxon>
        <taxon>Aphis</taxon>
        <taxon>Aphis</taxon>
    </lineage>
</organism>
<dbReference type="Proteomes" id="UP000478052">
    <property type="component" value="Unassembled WGS sequence"/>
</dbReference>